<accession>A0A2T4PVR2</accession>
<dbReference type="SUPFAM" id="SSF51735">
    <property type="entry name" value="NAD(P)-binding Rossmann-fold domains"/>
    <property type="match status" value="1"/>
</dbReference>
<comment type="caution">
    <text evidence="7">The sequence shown here is derived from an EMBL/GenBank/DDBJ whole genome shotgun (WGS) entry which is preliminary data.</text>
</comment>
<evidence type="ECO:0000313" key="7">
    <source>
        <dbReference type="EMBL" id="PTI30465.1"/>
    </source>
</evidence>
<dbReference type="GO" id="GO:0016616">
    <property type="term" value="F:oxidoreductase activity, acting on the CH-OH group of donors, NAD or NADP as acceptor"/>
    <property type="evidence" value="ECO:0007669"/>
    <property type="project" value="InterPro"/>
</dbReference>
<dbReference type="InterPro" id="IPR029753">
    <property type="entry name" value="D-isomer_DH_CS"/>
</dbReference>
<keyword evidence="2 4" id="KW-0560">Oxidoreductase</keyword>
<evidence type="ECO:0000259" key="5">
    <source>
        <dbReference type="Pfam" id="PF00389"/>
    </source>
</evidence>
<dbReference type="Gene3D" id="3.40.50.720">
    <property type="entry name" value="NAD(P)-binding Rossmann-like Domain"/>
    <property type="match status" value="2"/>
</dbReference>
<dbReference type="InterPro" id="IPR036291">
    <property type="entry name" value="NAD(P)-bd_dom_sf"/>
</dbReference>
<dbReference type="PROSITE" id="PS00671">
    <property type="entry name" value="D_2_HYDROXYACID_DH_3"/>
    <property type="match status" value="1"/>
</dbReference>
<evidence type="ECO:0000256" key="3">
    <source>
        <dbReference type="ARBA" id="ARBA00023027"/>
    </source>
</evidence>
<gene>
    <name evidence="7" type="ORF">BU072_03410</name>
</gene>
<evidence type="ECO:0000313" key="8">
    <source>
        <dbReference type="Proteomes" id="UP000241209"/>
    </source>
</evidence>
<feature type="domain" description="D-isomer specific 2-hydroxyacid dehydrogenase NAD-binding" evidence="6">
    <location>
        <begin position="109"/>
        <end position="285"/>
    </location>
</feature>
<dbReference type="PANTHER" id="PTHR42789">
    <property type="entry name" value="D-ISOMER SPECIFIC 2-HYDROXYACID DEHYDROGENASE FAMILY PROTEIN (AFU_ORTHOLOGUE AFUA_6G10090)"/>
    <property type="match status" value="1"/>
</dbReference>
<evidence type="ECO:0000259" key="6">
    <source>
        <dbReference type="Pfam" id="PF02826"/>
    </source>
</evidence>
<dbReference type="Pfam" id="PF00389">
    <property type="entry name" value="2-Hacid_dh"/>
    <property type="match status" value="1"/>
</dbReference>
<dbReference type="FunFam" id="3.40.50.720:FF:000462">
    <property type="entry name" value="Glyoxylate reductase (NADP+)"/>
    <property type="match status" value="1"/>
</dbReference>
<dbReference type="RefSeq" id="WP_107556750.1">
    <property type="nucleotide sequence ID" value="NZ_JAGEVQ010000038.1"/>
</dbReference>
<dbReference type="EMBL" id="PZFK01000005">
    <property type="protein sequence ID" value="PTI30465.1"/>
    <property type="molecule type" value="Genomic_DNA"/>
</dbReference>
<dbReference type="Proteomes" id="UP000241209">
    <property type="component" value="Unassembled WGS sequence"/>
</dbReference>
<evidence type="ECO:0000256" key="1">
    <source>
        <dbReference type="ARBA" id="ARBA00005854"/>
    </source>
</evidence>
<keyword evidence="3" id="KW-0520">NAD</keyword>
<reference evidence="7 8" key="1">
    <citation type="journal article" date="2016" name="Front. Microbiol.">
        <title>Comprehensive Phylogenetic Analysis of Bovine Non-aureus Staphylococci Species Based on Whole-Genome Sequencing.</title>
        <authorList>
            <person name="Naushad S."/>
            <person name="Barkema H.W."/>
            <person name="Luby C."/>
            <person name="Condas L.A."/>
            <person name="Nobrega D.B."/>
            <person name="Carson D.A."/>
            <person name="De Buck J."/>
        </authorList>
    </citation>
    <scope>NUCLEOTIDE SEQUENCE [LARGE SCALE GENOMIC DNA]</scope>
    <source>
        <strain evidence="7 8">SNUC 2204</strain>
    </source>
</reference>
<comment type="similarity">
    <text evidence="1 4">Belongs to the D-isomer specific 2-hydroxyacid dehydrogenase family.</text>
</comment>
<dbReference type="Pfam" id="PF02826">
    <property type="entry name" value="2-Hacid_dh_C"/>
    <property type="match status" value="1"/>
</dbReference>
<evidence type="ECO:0000256" key="2">
    <source>
        <dbReference type="ARBA" id="ARBA00023002"/>
    </source>
</evidence>
<protein>
    <submittedName>
        <fullName evidence="7">Hydroxyacid dehydrogenase</fullName>
    </submittedName>
</protein>
<dbReference type="PANTHER" id="PTHR42789:SF1">
    <property type="entry name" value="D-ISOMER SPECIFIC 2-HYDROXYACID DEHYDROGENASE FAMILY PROTEIN (AFU_ORTHOLOGUE AFUA_6G10090)"/>
    <property type="match status" value="1"/>
</dbReference>
<dbReference type="CDD" id="cd12178">
    <property type="entry name" value="2-Hacid_dh_13"/>
    <property type="match status" value="1"/>
</dbReference>
<name>A0A2T4PVR2_9STAP</name>
<dbReference type="InterPro" id="IPR050857">
    <property type="entry name" value="D-2-hydroxyacid_DH"/>
</dbReference>
<organism evidence="7 8">
    <name type="scientific">Mammaliicoccus vitulinus</name>
    <dbReference type="NCBI Taxonomy" id="71237"/>
    <lineage>
        <taxon>Bacteria</taxon>
        <taxon>Bacillati</taxon>
        <taxon>Bacillota</taxon>
        <taxon>Bacilli</taxon>
        <taxon>Bacillales</taxon>
        <taxon>Staphylococcaceae</taxon>
        <taxon>Mammaliicoccus</taxon>
    </lineage>
</organism>
<dbReference type="GO" id="GO:0051287">
    <property type="term" value="F:NAD binding"/>
    <property type="evidence" value="ECO:0007669"/>
    <property type="project" value="InterPro"/>
</dbReference>
<dbReference type="SUPFAM" id="SSF52283">
    <property type="entry name" value="Formate/glycerate dehydrogenase catalytic domain-like"/>
    <property type="match status" value="1"/>
</dbReference>
<dbReference type="InterPro" id="IPR006139">
    <property type="entry name" value="D-isomer_2_OHA_DH_cat_dom"/>
</dbReference>
<dbReference type="STRING" id="1167632.GCA_000286335_01870"/>
<dbReference type="AlphaFoldDB" id="A0A2T4PVR2"/>
<evidence type="ECO:0000256" key="4">
    <source>
        <dbReference type="RuleBase" id="RU003719"/>
    </source>
</evidence>
<proteinExistence type="inferred from homology"/>
<sequence>MKKVFITGEIPTEGLNLLQEHFEVDVFEGEKLITKETLLQKVNDVDAIISPLSTNIDKEIIDQAPNLKIIANYGAGFNNIDIKYAREKGIDVTNTPKASTNATADLTIGILLAASRRIAEGDKLCRTTGFNGWAPLFFRGREVSGKTVGIVGLGEIGSAVARRAKGFDMNILYTGPNRKPEQEASLGATYVSLDEMLAQADFITINAAYSDALHHLFDKDAFEKMKETAYLINASRGPIVDENALVEALKAKTIEGAALDVFEFEPKITEELKSMDNVVLTPHIGNATFEARDEMARIVAHNTIKKLQGDQPDFVVNA</sequence>
<feature type="domain" description="D-isomer specific 2-hydroxyacid dehydrogenase catalytic" evidence="5">
    <location>
        <begin position="4"/>
        <end position="317"/>
    </location>
</feature>
<dbReference type="InterPro" id="IPR006140">
    <property type="entry name" value="D-isomer_DH_NAD-bd"/>
</dbReference>